<comment type="catalytic activity">
    <reaction evidence="4">
        <text>a (3S)-3-hydroxyacyl-CoA = a (2E)-enoyl-CoA + H2O</text>
        <dbReference type="Rhea" id="RHEA:16105"/>
        <dbReference type="ChEBI" id="CHEBI:15377"/>
        <dbReference type="ChEBI" id="CHEBI:57318"/>
        <dbReference type="ChEBI" id="CHEBI:58856"/>
        <dbReference type="EC" id="4.2.1.17"/>
    </reaction>
</comment>
<dbReference type="InterPro" id="IPR029045">
    <property type="entry name" value="ClpP/crotonase-like_dom_sf"/>
</dbReference>
<comment type="catalytic activity">
    <reaction evidence="5">
        <text>a 4-saturated-(3S)-3-hydroxyacyl-CoA = a (3E)-enoyl-CoA + H2O</text>
        <dbReference type="Rhea" id="RHEA:20724"/>
        <dbReference type="ChEBI" id="CHEBI:15377"/>
        <dbReference type="ChEBI" id="CHEBI:58521"/>
        <dbReference type="ChEBI" id="CHEBI:137480"/>
        <dbReference type="EC" id="4.2.1.17"/>
    </reaction>
</comment>
<sequence>MSRRWSANVDPVPPRLPRTESVSELEVDEPAPGVRRLTINRPGVRNAISLSVQRELDRALTRIAADDAIRSVIIAGAGSVAFSAGYDITELARWTPSEAADAAAEREELVWRFWSFPKPVVAAVDGTAHGAGTILAVCADIRVGDPRTRFAVTAARYGGANLTWLLDSVVGAGHARDLLMTSRAVDGAEAYRIGLLSRFVEEGGVSSAAVDTAAGLAELPPEGIREIKSLLQHGPGLDLRTRYDREIAAARTHSHPDQIAGLVAGLAGLADRDARLRRTAAEQ</sequence>
<organism evidence="8 9">
    <name type="scientific">Gordonia terrae</name>
    <dbReference type="NCBI Taxonomy" id="2055"/>
    <lineage>
        <taxon>Bacteria</taxon>
        <taxon>Bacillati</taxon>
        <taxon>Actinomycetota</taxon>
        <taxon>Actinomycetes</taxon>
        <taxon>Mycobacteriales</taxon>
        <taxon>Gordoniaceae</taxon>
        <taxon>Gordonia</taxon>
    </lineage>
</organism>
<evidence type="ECO:0000256" key="7">
    <source>
        <dbReference type="SAM" id="MobiDB-lite"/>
    </source>
</evidence>
<evidence type="ECO:0000256" key="3">
    <source>
        <dbReference type="ARBA" id="ARBA00022832"/>
    </source>
</evidence>
<dbReference type="PANTHER" id="PTHR43802:SF1">
    <property type="entry name" value="IP11341P-RELATED"/>
    <property type="match status" value="1"/>
</dbReference>
<evidence type="ECO:0000256" key="6">
    <source>
        <dbReference type="RuleBase" id="RU003707"/>
    </source>
</evidence>
<dbReference type="Proteomes" id="UP000247118">
    <property type="component" value="Chromosome"/>
</dbReference>
<dbReference type="InterPro" id="IPR001753">
    <property type="entry name" value="Enoyl-CoA_hydra/iso"/>
</dbReference>
<reference evidence="8 9" key="1">
    <citation type="submission" date="2018-05" db="EMBL/GenBank/DDBJ databases">
        <title>Complete genome sequence of Gordonia terrae NRRL B-16283.</title>
        <authorList>
            <person name="Garlena R.A."/>
            <person name="Russell D.A."/>
            <person name="Hatfull G.F."/>
        </authorList>
    </citation>
    <scope>NUCLEOTIDE SEQUENCE [LARGE SCALE GENOMIC DNA]</scope>
    <source>
        <strain evidence="8 9">NRRL B-16283</strain>
    </source>
</reference>
<evidence type="ECO:0000256" key="5">
    <source>
        <dbReference type="ARBA" id="ARBA00023717"/>
    </source>
</evidence>
<dbReference type="EMBL" id="CP029604">
    <property type="protein sequence ID" value="AWO86952.1"/>
    <property type="molecule type" value="Genomic_DNA"/>
</dbReference>
<evidence type="ECO:0000313" key="9">
    <source>
        <dbReference type="Proteomes" id="UP000247118"/>
    </source>
</evidence>
<proteinExistence type="inferred from homology"/>
<dbReference type="PROSITE" id="PS00166">
    <property type="entry name" value="ENOYL_COA_HYDRATASE"/>
    <property type="match status" value="1"/>
</dbReference>
<dbReference type="Pfam" id="PF00378">
    <property type="entry name" value="ECH_1"/>
    <property type="match status" value="1"/>
</dbReference>
<comment type="similarity">
    <text evidence="2 6">Belongs to the enoyl-CoA hydratase/isomerase family.</text>
</comment>
<evidence type="ECO:0000256" key="1">
    <source>
        <dbReference type="ARBA" id="ARBA00002994"/>
    </source>
</evidence>
<comment type="function">
    <text evidence="1">Could possibly oxidize fatty acids using specific components.</text>
</comment>
<feature type="region of interest" description="Disordered" evidence="7">
    <location>
        <begin position="1"/>
        <end position="27"/>
    </location>
</feature>
<dbReference type="GO" id="GO:0004300">
    <property type="term" value="F:enoyl-CoA hydratase activity"/>
    <property type="evidence" value="ECO:0007669"/>
    <property type="project" value="UniProtKB-EC"/>
</dbReference>
<gene>
    <name evidence="8" type="ORF">DLJ61_19425</name>
</gene>
<keyword evidence="3" id="KW-0443">Lipid metabolism</keyword>
<dbReference type="PANTHER" id="PTHR43802">
    <property type="entry name" value="ENOYL-COA HYDRATASE"/>
    <property type="match status" value="1"/>
</dbReference>
<evidence type="ECO:0000313" key="8">
    <source>
        <dbReference type="EMBL" id="AWO86952.1"/>
    </source>
</evidence>
<dbReference type="SUPFAM" id="SSF52096">
    <property type="entry name" value="ClpP/crotonase"/>
    <property type="match status" value="1"/>
</dbReference>
<protein>
    <submittedName>
        <fullName evidence="8">Enoyl-CoA hydratase/isomerase family protein</fullName>
    </submittedName>
</protein>
<dbReference type="Gene3D" id="3.90.226.10">
    <property type="entry name" value="2-enoyl-CoA Hydratase, Chain A, domain 1"/>
    <property type="match status" value="1"/>
</dbReference>
<dbReference type="CDD" id="cd06558">
    <property type="entry name" value="crotonase-like"/>
    <property type="match status" value="1"/>
</dbReference>
<keyword evidence="3" id="KW-0276">Fatty acid metabolism</keyword>
<name>A0AAD0KHE1_9ACTN</name>
<dbReference type="InterPro" id="IPR018376">
    <property type="entry name" value="Enoyl-CoA_hyd/isom_CS"/>
</dbReference>
<accession>A0AAD0KHE1</accession>
<evidence type="ECO:0000256" key="4">
    <source>
        <dbReference type="ARBA" id="ARBA00023709"/>
    </source>
</evidence>
<evidence type="ECO:0000256" key="2">
    <source>
        <dbReference type="ARBA" id="ARBA00005254"/>
    </source>
</evidence>
<dbReference type="AlphaFoldDB" id="A0AAD0KHE1"/>
<dbReference type="GO" id="GO:0006631">
    <property type="term" value="P:fatty acid metabolic process"/>
    <property type="evidence" value="ECO:0007669"/>
    <property type="project" value="UniProtKB-KW"/>
</dbReference>